<dbReference type="GO" id="GO:0008270">
    <property type="term" value="F:zinc ion binding"/>
    <property type="evidence" value="ECO:0007669"/>
    <property type="project" value="UniProtKB-KW"/>
</dbReference>
<dbReference type="Pfam" id="PF09413">
    <property type="entry name" value="DUF2007"/>
    <property type="match status" value="1"/>
</dbReference>
<sequence length="106" mass="12196">MRKLLESPSLVNLQLVADYLESAGVRVSMLNEYQGSSAVVPHGGLSVWAELWVREDVQYPRALELLDAYRRQQDSPALEQWRCVHCMEDNPGNFEFCWHCGKERGE</sequence>
<dbReference type="Proteomes" id="UP000298050">
    <property type="component" value="Unassembled WGS sequence"/>
</dbReference>
<evidence type="ECO:0000256" key="2">
    <source>
        <dbReference type="ARBA" id="ARBA00022771"/>
    </source>
</evidence>
<dbReference type="EMBL" id="SRLE01000001">
    <property type="protein sequence ID" value="TGD76008.1"/>
    <property type="molecule type" value="Genomic_DNA"/>
</dbReference>
<dbReference type="PROSITE" id="PS01358">
    <property type="entry name" value="ZF_RANBP2_1"/>
    <property type="match status" value="1"/>
</dbReference>
<dbReference type="InterPro" id="IPR001876">
    <property type="entry name" value="Znf_RanBP2"/>
</dbReference>
<keyword evidence="1" id="KW-0479">Metal-binding</keyword>
<gene>
    <name evidence="5" type="ORF">E4634_00180</name>
</gene>
<keyword evidence="6" id="KW-1185">Reference proteome</keyword>
<dbReference type="InterPro" id="IPR018551">
    <property type="entry name" value="DUF2007"/>
</dbReference>
<accession>A0A4Z0M9D9</accession>
<organism evidence="5 6">
    <name type="scientific">Mangrovimicrobium sediminis</name>
    <dbReference type="NCBI Taxonomy" id="2562682"/>
    <lineage>
        <taxon>Bacteria</taxon>
        <taxon>Pseudomonadati</taxon>
        <taxon>Pseudomonadota</taxon>
        <taxon>Gammaproteobacteria</taxon>
        <taxon>Cellvibrionales</taxon>
        <taxon>Halieaceae</taxon>
        <taxon>Mangrovimicrobium</taxon>
    </lineage>
</organism>
<keyword evidence="3" id="KW-0862">Zinc</keyword>
<dbReference type="AlphaFoldDB" id="A0A4Z0M9D9"/>
<reference evidence="5 6" key="1">
    <citation type="submission" date="2019-04" db="EMBL/GenBank/DDBJ databases">
        <title>Taxonomy of novel Haliea sp. from mangrove soil of West Coast of India.</title>
        <authorList>
            <person name="Verma A."/>
            <person name="Kumar P."/>
            <person name="Krishnamurthi S."/>
        </authorList>
    </citation>
    <scope>NUCLEOTIDE SEQUENCE [LARGE SCALE GENOMIC DNA]</scope>
    <source>
        <strain evidence="5 6">SAOS-164</strain>
    </source>
</reference>
<evidence type="ECO:0000256" key="3">
    <source>
        <dbReference type="ARBA" id="ARBA00022833"/>
    </source>
</evidence>
<feature type="domain" description="RanBP2-type" evidence="4">
    <location>
        <begin position="81"/>
        <end position="100"/>
    </location>
</feature>
<evidence type="ECO:0000313" key="5">
    <source>
        <dbReference type="EMBL" id="TGD76008.1"/>
    </source>
</evidence>
<evidence type="ECO:0000259" key="4">
    <source>
        <dbReference type="PROSITE" id="PS01358"/>
    </source>
</evidence>
<dbReference type="OrthoDB" id="9814654at2"/>
<dbReference type="RefSeq" id="WP_135440586.1">
    <property type="nucleotide sequence ID" value="NZ_SRLE01000001.1"/>
</dbReference>
<evidence type="ECO:0000256" key="1">
    <source>
        <dbReference type="ARBA" id="ARBA00022723"/>
    </source>
</evidence>
<keyword evidence="2" id="KW-0863">Zinc-finger</keyword>
<proteinExistence type="predicted"/>
<name>A0A4Z0M9D9_9GAMM</name>
<comment type="caution">
    <text evidence="5">The sequence shown here is derived from an EMBL/GenBank/DDBJ whole genome shotgun (WGS) entry which is preliminary data.</text>
</comment>
<evidence type="ECO:0000313" key="6">
    <source>
        <dbReference type="Proteomes" id="UP000298050"/>
    </source>
</evidence>
<protein>
    <submittedName>
        <fullName evidence="5">DUF2007 domain-containing protein</fullName>
    </submittedName>
</protein>